<dbReference type="EMBL" id="GL377310">
    <property type="protein sequence ID" value="EFI93901.1"/>
    <property type="molecule type" value="Genomic_DNA"/>
</dbReference>
<feature type="domain" description="Fungal-type protein kinase" evidence="2">
    <location>
        <begin position="152"/>
        <end position="337"/>
    </location>
</feature>
<dbReference type="InterPro" id="IPR040976">
    <property type="entry name" value="Pkinase_fungal"/>
</dbReference>
<dbReference type="GeneID" id="9593874"/>
<dbReference type="InterPro" id="IPR011009">
    <property type="entry name" value="Kinase-like_dom_sf"/>
</dbReference>
<dbReference type="VEuPathDB" id="FungiDB:SCHCODRAFT_02512564"/>
<dbReference type="STRING" id="578458.D8QES6"/>
<dbReference type="RefSeq" id="XP_003028804.1">
    <property type="nucleotide sequence ID" value="XM_003028758.1"/>
</dbReference>
<feature type="compositionally biased region" description="Basic residues" evidence="1">
    <location>
        <begin position="588"/>
        <end position="598"/>
    </location>
</feature>
<dbReference type="InParanoid" id="D8QES6"/>
<dbReference type="PANTHER" id="PTHR38248">
    <property type="entry name" value="FUNK1 6"/>
    <property type="match status" value="1"/>
</dbReference>
<dbReference type="Gene3D" id="1.10.510.10">
    <property type="entry name" value="Transferase(Phosphotransferase) domain 1"/>
    <property type="match status" value="1"/>
</dbReference>
<proteinExistence type="predicted"/>
<evidence type="ECO:0000313" key="3">
    <source>
        <dbReference type="EMBL" id="EFI93901.1"/>
    </source>
</evidence>
<dbReference type="Proteomes" id="UP000007431">
    <property type="component" value="Unassembled WGS sequence"/>
</dbReference>
<keyword evidence="4" id="KW-1185">Reference proteome</keyword>
<dbReference type="AlphaFoldDB" id="D8QES6"/>
<reference evidence="3 4" key="1">
    <citation type="journal article" date="2010" name="Nat. Biotechnol.">
        <title>Genome sequence of the model mushroom Schizophyllum commune.</title>
        <authorList>
            <person name="Ohm R.A."/>
            <person name="de Jong J.F."/>
            <person name="Lugones L.G."/>
            <person name="Aerts A."/>
            <person name="Kothe E."/>
            <person name="Stajich J.E."/>
            <person name="de Vries R.P."/>
            <person name="Record E."/>
            <person name="Levasseur A."/>
            <person name="Baker S.E."/>
            <person name="Bartholomew K.A."/>
            <person name="Coutinho P.M."/>
            <person name="Erdmann S."/>
            <person name="Fowler T.J."/>
            <person name="Gathman A.C."/>
            <person name="Lombard V."/>
            <person name="Henrissat B."/>
            <person name="Knabe N."/>
            <person name="Kuees U."/>
            <person name="Lilly W.W."/>
            <person name="Lindquist E."/>
            <person name="Lucas S."/>
            <person name="Magnuson J.K."/>
            <person name="Piumi F."/>
            <person name="Raudaskoski M."/>
            <person name="Salamov A."/>
            <person name="Schmutz J."/>
            <person name="Schwarze F.W.M.R."/>
            <person name="vanKuyk P.A."/>
            <person name="Horton J.S."/>
            <person name="Grigoriev I.V."/>
            <person name="Woesten H.A.B."/>
        </authorList>
    </citation>
    <scope>NUCLEOTIDE SEQUENCE [LARGE SCALE GENOMIC DNA]</scope>
    <source>
        <strain evidence="4">H4-8 / FGSC 9210</strain>
    </source>
</reference>
<evidence type="ECO:0000313" key="4">
    <source>
        <dbReference type="Proteomes" id="UP000007431"/>
    </source>
</evidence>
<gene>
    <name evidence="3" type="ORF">SCHCODRAFT_237227</name>
</gene>
<dbReference type="Pfam" id="PF17667">
    <property type="entry name" value="Pkinase_fungal"/>
    <property type="match status" value="2"/>
</dbReference>
<dbReference type="PANTHER" id="PTHR38248:SF2">
    <property type="entry name" value="FUNK1 11"/>
    <property type="match status" value="1"/>
</dbReference>
<feature type="region of interest" description="Disordered" evidence="1">
    <location>
        <begin position="578"/>
        <end position="608"/>
    </location>
</feature>
<protein>
    <recommendedName>
        <fullName evidence="2">Fungal-type protein kinase domain-containing protein</fullName>
    </recommendedName>
</protein>
<evidence type="ECO:0000256" key="1">
    <source>
        <dbReference type="SAM" id="MobiDB-lite"/>
    </source>
</evidence>
<dbReference type="eggNOG" id="ENOG502RBJ1">
    <property type="taxonomic scope" value="Eukaryota"/>
</dbReference>
<accession>D8QES6</accession>
<dbReference type="HOGENOM" id="CLU_015199_1_0_1"/>
<dbReference type="OrthoDB" id="3271139at2759"/>
<feature type="compositionally biased region" description="Basic and acidic residues" evidence="1">
    <location>
        <begin position="599"/>
        <end position="608"/>
    </location>
</feature>
<dbReference type="SUPFAM" id="SSF56112">
    <property type="entry name" value="Protein kinase-like (PK-like)"/>
    <property type="match status" value="1"/>
</dbReference>
<sequence length="608" mass="70110">MDSRKFRVCFIDTFWAECIAPNGYNRIPSENMAAIVQRLKKDGHLMPRAGRWKVLAQRNANASPLQKYKLRQAQVANIVEAVIAAASETLRDRFCEKDRRCLFEGRDSEEKLSEVQGAIYHVDAINHRAASSCVEDSKRGGAHYTTTRSTESKCNINTADITASWQIPLKSSPANNTYGSLKERSVEAARHYLFADMRRTCHHSITLEATTARLWHHSRSGAAVSLPIDINKNKDEFIQWILFTSFASDCELGFDPTVTRVLDNSGQWQYQFDVLHKDKMVRTYQTVKALLERCHTSPYDRAMRVFEVRRIAEKGNGDSFSKVDTNSYALQDYWRADCEQRRAETGVQRKLHWALKRNTCSEVELREPPPSLSLTMIMKSLVHRLKYRTSTCTIYWPSRQGFSTLRRADAVGRIMHREHDPAVFFFALDQATFVLFWLRRIGWLHRDVSTGNLLLRRIVSDDPSAGPLCERYQLKLHDLEYALEYSWTSPGDGLVGTCDFLAIEVAERTYKFAPKSPDNRRSNINFHRNFLHDLESLAWIALDFATIHVPRRRLLSEAWQDLQPLLTHVATALRALPQQGRQLDRPRQPSRRTRIRKRAHEDATASIR</sequence>
<name>D8QES6_SCHCM</name>
<evidence type="ECO:0000259" key="2">
    <source>
        <dbReference type="Pfam" id="PF17667"/>
    </source>
</evidence>
<organism evidence="4">
    <name type="scientific">Schizophyllum commune (strain H4-8 / FGSC 9210)</name>
    <name type="common">Split gill fungus</name>
    <dbReference type="NCBI Taxonomy" id="578458"/>
    <lineage>
        <taxon>Eukaryota</taxon>
        <taxon>Fungi</taxon>
        <taxon>Dikarya</taxon>
        <taxon>Basidiomycota</taxon>
        <taxon>Agaricomycotina</taxon>
        <taxon>Agaricomycetes</taxon>
        <taxon>Agaricomycetidae</taxon>
        <taxon>Agaricales</taxon>
        <taxon>Schizophyllaceae</taxon>
        <taxon>Schizophyllum</taxon>
    </lineage>
</organism>
<dbReference type="KEGG" id="scm:SCHCO_02512564"/>
<feature type="domain" description="Fungal-type protein kinase" evidence="2">
    <location>
        <begin position="411"/>
        <end position="542"/>
    </location>
</feature>